<sequence>MTLDQVRAVGIDALSRSLGPVGMIRFLQQTEMGWGDYTSDRETWLGDPDLRELFNSIKASESEDIGTDGV</sequence>
<keyword evidence="2" id="KW-1185">Reference proteome</keyword>
<organism evidence="1 2">
    <name type="scientific">Candidatus Thiodictyon syntrophicum</name>
    <dbReference type="NCBI Taxonomy" id="1166950"/>
    <lineage>
        <taxon>Bacteria</taxon>
        <taxon>Pseudomonadati</taxon>
        <taxon>Pseudomonadota</taxon>
        <taxon>Gammaproteobacteria</taxon>
        <taxon>Chromatiales</taxon>
        <taxon>Chromatiaceae</taxon>
        <taxon>Thiodictyon</taxon>
    </lineage>
</organism>
<evidence type="ECO:0000313" key="1">
    <source>
        <dbReference type="EMBL" id="AUB84978.1"/>
    </source>
</evidence>
<accession>A0A2K8UHF7</accession>
<name>A0A2K8UHF7_9GAMM</name>
<dbReference type="AlphaFoldDB" id="A0A2K8UHF7"/>
<gene>
    <name evidence="1" type="ORF">THSYN_27495</name>
</gene>
<reference evidence="1 2" key="1">
    <citation type="submission" date="2017-03" db="EMBL/GenBank/DDBJ databases">
        <title>Complete genome sequence of Candidatus 'Thiodictyon syntrophicum' sp. nov. strain Cad16T, a photolithoautotroph purple sulfur bacterium isolated from an alpine meromictic lake.</title>
        <authorList>
            <person name="Luedin S.M."/>
            <person name="Pothier J.F."/>
            <person name="Danza F."/>
            <person name="Storelli N."/>
            <person name="Wittwer M."/>
            <person name="Tonolla M."/>
        </authorList>
    </citation>
    <scope>NUCLEOTIDE SEQUENCE [LARGE SCALE GENOMIC DNA]</scope>
    <source>
        <strain evidence="1 2">Cad16T</strain>
    </source>
</reference>
<evidence type="ECO:0000313" key="2">
    <source>
        <dbReference type="Proteomes" id="UP000232638"/>
    </source>
</evidence>
<dbReference type="Proteomes" id="UP000232638">
    <property type="component" value="Chromosome"/>
</dbReference>
<protein>
    <submittedName>
        <fullName evidence="1">Uncharacterized protein</fullName>
    </submittedName>
</protein>
<proteinExistence type="predicted"/>
<dbReference type="EMBL" id="CP020370">
    <property type="protein sequence ID" value="AUB84978.1"/>
    <property type="molecule type" value="Genomic_DNA"/>
</dbReference>
<dbReference type="KEGG" id="tsy:THSYN_27495"/>